<reference evidence="2" key="1">
    <citation type="submission" date="2016-03" db="EMBL/GenBank/DDBJ databases">
        <title>Draft genome sequence of Rosellinia necatrix.</title>
        <authorList>
            <person name="Kanematsu S."/>
        </authorList>
    </citation>
    <scope>NUCLEOTIDE SEQUENCE [LARGE SCALE GENOMIC DNA]</scope>
    <source>
        <strain evidence="2">W97</strain>
    </source>
</reference>
<dbReference type="AlphaFoldDB" id="A0A1W2TM86"/>
<evidence type="ECO:0000313" key="2">
    <source>
        <dbReference type="EMBL" id="GAP89444.1"/>
    </source>
</evidence>
<dbReference type="STRING" id="77044.A0A1W2TM86"/>
<name>A0A1W2TM86_ROSNE</name>
<dbReference type="OMA" id="YREQVEW"/>
<sequence length="166" mass="18701">MSVHNQCQTIKAPSREPPRHGAKKIFLAGSTSARDEPDWRERLIESLADQPLTIYNPLRLDWDATWHEDISDARYREQVEWELEMQELADVVVVYFHPATQAPVSLLELGLCARGGRAIVACPRGYWKRGNVEILCLRYGIEMVEDVRAVGDAIVKKLGGTADLSS</sequence>
<proteinExistence type="predicted"/>
<feature type="region of interest" description="Disordered" evidence="1">
    <location>
        <begin position="1"/>
        <end position="22"/>
    </location>
</feature>
<dbReference type="OrthoDB" id="2893324at2759"/>
<dbReference type="Proteomes" id="UP000054516">
    <property type="component" value="Unassembled WGS sequence"/>
</dbReference>
<evidence type="ECO:0008006" key="4">
    <source>
        <dbReference type="Google" id="ProtNLM"/>
    </source>
</evidence>
<evidence type="ECO:0000256" key="1">
    <source>
        <dbReference type="SAM" id="MobiDB-lite"/>
    </source>
</evidence>
<dbReference type="InterPro" id="IPR039470">
    <property type="entry name" value="Nuc_deoxyri_tr2"/>
</dbReference>
<accession>A0A1W2TM86</accession>
<gene>
    <name evidence="2" type="ORF">SAMD00023353_4000850</name>
</gene>
<feature type="compositionally biased region" description="Polar residues" evidence="1">
    <location>
        <begin position="1"/>
        <end position="11"/>
    </location>
</feature>
<dbReference type="Pfam" id="PF15891">
    <property type="entry name" value="Nuc_deoxyri_tr2"/>
    <property type="match status" value="1"/>
</dbReference>
<dbReference type="SUPFAM" id="SSF52309">
    <property type="entry name" value="N-(deoxy)ribosyltransferase-like"/>
    <property type="match status" value="1"/>
</dbReference>
<protein>
    <recommendedName>
        <fullName evidence="4">Nucleoside 2-deoxyribosyltransferase domain-containing protein</fullName>
    </recommendedName>
</protein>
<keyword evidence="3" id="KW-1185">Reference proteome</keyword>
<evidence type="ECO:0000313" key="3">
    <source>
        <dbReference type="Proteomes" id="UP000054516"/>
    </source>
</evidence>
<organism evidence="2">
    <name type="scientific">Rosellinia necatrix</name>
    <name type="common">White root-rot fungus</name>
    <dbReference type="NCBI Taxonomy" id="77044"/>
    <lineage>
        <taxon>Eukaryota</taxon>
        <taxon>Fungi</taxon>
        <taxon>Dikarya</taxon>
        <taxon>Ascomycota</taxon>
        <taxon>Pezizomycotina</taxon>
        <taxon>Sordariomycetes</taxon>
        <taxon>Xylariomycetidae</taxon>
        <taxon>Xylariales</taxon>
        <taxon>Xylariaceae</taxon>
        <taxon>Rosellinia</taxon>
    </lineage>
</organism>
<dbReference type="Gene3D" id="3.40.50.450">
    <property type="match status" value="1"/>
</dbReference>
<dbReference type="EMBL" id="DF977485">
    <property type="protein sequence ID" value="GAP89444.1"/>
    <property type="molecule type" value="Genomic_DNA"/>
</dbReference>